<dbReference type="Pfam" id="PF07690">
    <property type="entry name" value="MFS_1"/>
    <property type="match status" value="1"/>
</dbReference>
<organism evidence="7 8">
    <name type="scientific">Candidatus Cryptobacteroides merdigallinarum</name>
    <dbReference type="NCBI Taxonomy" id="2840770"/>
    <lineage>
        <taxon>Bacteria</taxon>
        <taxon>Pseudomonadati</taxon>
        <taxon>Bacteroidota</taxon>
        <taxon>Bacteroidia</taxon>
        <taxon>Bacteroidales</taxon>
        <taxon>Candidatus Cryptobacteroides</taxon>
    </lineage>
</organism>
<dbReference type="Gene3D" id="1.20.1250.20">
    <property type="entry name" value="MFS general substrate transporter like domains"/>
    <property type="match status" value="2"/>
</dbReference>
<name>A0A9D9EK30_9BACT</name>
<evidence type="ECO:0000256" key="6">
    <source>
        <dbReference type="SAM" id="Phobius"/>
    </source>
</evidence>
<sequence length="329" mass="35791">LWLYFLGAFVAGFSMCMLNTVVNPLLNSLGGGGNKGNQLIQWGGSLNSIAATIVPFVVGFLMGRSAGARPAEGLPHFEIADVNPMFIILVAIFAVSILVIMFIDVPEFERVETRTALDELTGRGGEYSCFSFRHFILGSVAVFLYTGVEVGIANMTNLYLIHEVGVDPRTTGAIVAFYWFFMFVGRLVGGTLGSKFSSRDMLQFSSIMAMLLILITIFTPEKITITLGRYSLGNIPVNVVFLVLTGLFTSVMWGNIYNMSVEGLGKYTSTATGFFMMMVCGGGIVPAIQGILADLAGCRASFWIIIACLCYLMYYGSTGYRNVNRNIPV</sequence>
<evidence type="ECO:0000313" key="7">
    <source>
        <dbReference type="EMBL" id="MBO8448040.1"/>
    </source>
</evidence>
<dbReference type="Proteomes" id="UP000810252">
    <property type="component" value="Unassembled WGS sequence"/>
</dbReference>
<dbReference type="GO" id="GO:0005886">
    <property type="term" value="C:plasma membrane"/>
    <property type="evidence" value="ECO:0007669"/>
    <property type="project" value="UniProtKB-SubCell"/>
</dbReference>
<keyword evidence="2" id="KW-1003">Cell membrane</keyword>
<keyword evidence="3 6" id="KW-0812">Transmembrane</keyword>
<proteinExistence type="predicted"/>
<keyword evidence="5 6" id="KW-0472">Membrane</keyword>
<dbReference type="EMBL" id="JADIMQ010000030">
    <property type="protein sequence ID" value="MBO8448040.1"/>
    <property type="molecule type" value="Genomic_DNA"/>
</dbReference>
<feature type="transmembrane region" description="Helical" evidence="6">
    <location>
        <begin position="6"/>
        <end position="27"/>
    </location>
</feature>
<feature type="transmembrane region" description="Helical" evidence="6">
    <location>
        <begin position="269"/>
        <end position="288"/>
    </location>
</feature>
<comment type="caution">
    <text evidence="7">The sequence shown here is derived from an EMBL/GenBank/DDBJ whole genome shotgun (WGS) entry which is preliminary data.</text>
</comment>
<gene>
    <name evidence="7" type="ORF">IAC29_02065</name>
</gene>
<feature type="transmembrane region" description="Helical" evidence="6">
    <location>
        <begin position="82"/>
        <end position="103"/>
    </location>
</feature>
<accession>A0A9D9EK30</accession>
<feature type="transmembrane region" description="Helical" evidence="6">
    <location>
        <begin position="172"/>
        <end position="189"/>
    </location>
</feature>
<evidence type="ECO:0000256" key="1">
    <source>
        <dbReference type="ARBA" id="ARBA00004429"/>
    </source>
</evidence>
<protein>
    <submittedName>
        <fullName evidence="7">MFS transporter</fullName>
    </submittedName>
</protein>
<dbReference type="PANTHER" id="PTHR43702">
    <property type="entry name" value="L-FUCOSE-PROTON SYMPORTER"/>
    <property type="match status" value="1"/>
</dbReference>
<feature type="non-terminal residue" evidence="7">
    <location>
        <position position="1"/>
    </location>
</feature>
<evidence type="ECO:0000256" key="3">
    <source>
        <dbReference type="ARBA" id="ARBA00022692"/>
    </source>
</evidence>
<dbReference type="PANTHER" id="PTHR43702:SF3">
    <property type="entry name" value="PROTEIN TSGA"/>
    <property type="match status" value="1"/>
</dbReference>
<feature type="transmembrane region" description="Helical" evidence="6">
    <location>
        <begin position="135"/>
        <end position="160"/>
    </location>
</feature>
<reference evidence="7" key="2">
    <citation type="journal article" date="2021" name="PeerJ">
        <title>Extensive microbial diversity within the chicken gut microbiome revealed by metagenomics and culture.</title>
        <authorList>
            <person name="Gilroy R."/>
            <person name="Ravi A."/>
            <person name="Getino M."/>
            <person name="Pursley I."/>
            <person name="Horton D.L."/>
            <person name="Alikhan N.F."/>
            <person name="Baker D."/>
            <person name="Gharbi K."/>
            <person name="Hall N."/>
            <person name="Watson M."/>
            <person name="Adriaenssens E.M."/>
            <person name="Foster-Nyarko E."/>
            <person name="Jarju S."/>
            <person name="Secka A."/>
            <person name="Antonio M."/>
            <person name="Oren A."/>
            <person name="Chaudhuri R.R."/>
            <person name="La Ragione R."/>
            <person name="Hildebrand F."/>
            <person name="Pallen M.J."/>
        </authorList>
    </citation>
    <scope>NUCLEOTIDE SEQUENCE</scope>
    <source>
        <strain evidence="7">20514</strain>
    </source>
</reference>
<evidence type="ECO:0000256" key="4">
    <source>
        <dbReference type="ARBA" id="ARBA00022989"/>
    </source>
</evidence>
<keyword evidence="4 6" id="KW-1133">Transmembrane helix</keyword>
<feature type="transmembrane region" description="Helical" evidence="6">
    <location>
        <begin position="201"/>
        <end position="219"/>
    </location>
</feature>
<dbReference type="SUPFAM" id="SSF103473">
    <property type="entry name" value="MFS general substrate transporter"/>
    <property type="match status" value="1"/>
</dbReference>
<evidence type="ECO:0000256" key="2">
    <source>
        <dbReference type="ARBA" id="ARBA00022475"/>
    </source>
</evidence>
<feature type="transmembrane region" description="Helical" evidence="6">
    <location>
        <begin position="39"/>
        <end position="62"/>
    </location>
</feature>
<dbReference type="InterPro" id="IPR036259">
    <property type="entry name" value="MFS_trans_sf"/>
</dbReference>
<dbReference type="GO" id="GO:0022857">
    <property type="term" value="F:transmembrane transporter activity"/>
    <property type="evidence" value="ECO:0007669"/>
    <property type="project" value="InterPro"/>
</dbReference>
<evidence type="ECO:0000313" key="8">
    <source>
        <dbReference type="Proteomes" id="UP000810252"/>
    </source>
</evidence>
<feature type="transmembrane region" description="Helical" evidence="6">
    <location>
        <begin position="300"/>
        <end position="317"/>
    </location>
</feature>
<dbReference type="InterPro" id="IPR011701">
    <property type="entry name" value="MFS"/>
</dbReference>
<reference evidence="7" key="1">
    <citation type="submission" date="2020-10" db="EMBL/GenBank/DDBJ databases">
        <authorList>
            <person name="Gilroy R."/>
        </authorList>
    </citation>
    <scope>NUCLEOTIDE SEQUENCE</scope>
    <source>
        <strain evidence="7">20514</strain>
    </source>
</reference>
<evidence type="ECO:0000256" key="5">
    <source>
        <dbReference type="ARBA" id="ARBA00023136"/>
    </source>
</evidence>
<comment type="subcellular location">
    <subcellularLocation>
        <location evidence="1">Cell inner membrane</location>
        <topology evidence="1">Multi-pass membrane protein</topology>
    </subcellularLocation>
</comment>
<dbReference type="InterPro" id="IPR050375">
    <property type="entry name" value="MFS_TsgA-like"/>
</dbReference>
<feature type="transmembrane region" description="Helical" evidence="6">
    <location>
        <begin position="239"/>
        <end position="257"/>
    </location>
</feature>
<dbReference type="AlphaFoldDB" id="A0A9D9EK30"/>